<dbReference type="InterPro" id="IPR017953">
    <property type="entry name" value="Carbohydrate_kinase_pred_CS"/>
</dbReference>
<gene>
    <name evidence="18" type="primary">nnrE</name>
    <name evidence="17" type="synonym">nnrD</name>
    <name evidence="22" type="ORF">C943_02713</name>
</gene>
<dbReference type="PANTHER" id="PTHR12592">
    <property type="entry name" value="ATP-DEPENDENT (S)-NAD(P)H-HYDRATE DEHYDRATASE FAMILY MEMBER"/>
    <property type="match status" value="1"/>
</dbReference>
<dbReference type="PROSITE" id="PS01050">
    <property type="entry name" value="YJEF_C_2"/>
    <property type="match status" value="1"/>
</dbReference>
<keyword evidence="13" id="KW-0511">Multifunctional enzyme</keyword>
<dbReference type="InterPro" id="IPR000631">
    <property type="entry name" value="CARKD"/>
</dbReference>
<keyword evidence="23" id="KW-1185">Reference proteome</keyword>
<dbReference type="InterPro" id="IPR004443">
    <property type="entry name" value="YjeF_N_dom"/>
</dbReference>
<dbReference type="PROSITE" id="PS51383">
    <property type="entry name" value="YJEF_C_3"/>
    <property type="match status" value="1"/>
</dbReference>
<feature type="binding site" evidence="18">
    <location>
        <position position="124"/>
    </location>
    <ligand>
        <name>K(+)</name>
        <dbReference type="ChEBI" id="CHEBI:29103"/>
    </ligand>
</feature>
<feature type="domain" description="YjeF C-terminal" evidence="20">
    <location>
        <begin position="223"/>
        <end position="488"/>
    </location>
</feature>
<dbReference type="EC" id="4.2.1.136" evidence="19"/>
<dbReference type="HAMAP" id="MF_01966">
    <property type="entry name" value="NADHX_epimerase"/>
    <property type="match status" value="1"/>
</dbReference>
<keyword evidence="9 18" id="KW-0630">Potassium</keyword>
<dbReference type="PANTHER" id="PTHR12592:SF0">
    <property type="entry name" value="ATP-DEPENDENT (S)-NAD(P)H-HYDRATE DEHYDRATASE"/>
    <property type="match status" value="1"/>
</dbReference>
<evidence type="ECO:0000256" key="13">
    <source>
        <dbReference type="ARBA" id="ARBA00023268"/>
    </source>
</evidence>
<feature type="binding site" evidence="18">
    <location>
        <position position="60"/>
    </location>
    <ligand>
        <name>K(+)</name>
        <dbReference type="ChEBI" id="CHEBI:29103"/>
    </ligand>
</feature>
<feature type="binding site" evidence="18">
    <location>
        <position position="157"/>
    </location>
    <ligand>
        <name>(6S)-NADPHX</name>
        <dbReference type="ChEBI" id="CHEBI:64076"/>
    </ligand>
</feature>
<comment type="catalytic activity">
    <reaction evidence="15 17 19">
        <text>(6S)-NADHX + ADP = AMP + phosphate + NADH + H(+)</text>
        <dbReference type="Rhea" id="RHEA:32223"/>
        <dbReference type="ChEBI" id="CHEBI:15378"/>
        <dbReference type="ChEBI" id="CHEBI:43474"/>
        <dbReference type="ChEBI" id="CHEBI:57945"/>
        <dbReference type="ChEBI" id="CHEBI:64074"/>
        <dbReference type="ChEBI" id="CHEBI:456215"/>
        <dbReference type="ChEBI" id="CHEBI:456216"/>
        <dbReference type="EC" id="4.2.1.136"/>
    </reaction>
</comment>
<comment type="function">
    <text evidence="14 19">Bifunctional enzyme that catalyzes the epimerization of the S- and R-forms of NAD(P)HX and the dehydration of the S-form of NAD(P)HX at the expense of ADP, which is converted to AMP. This allows the repair of both epimers of NAD(P)HX, a damaged form of NAD(P)H that is a result of enzymatic or heat-dependent hydration.</text>
</comment>
<dbReference type="GO" id="GO:0110051">
    <property type="term" value="P:metabolite repair"/>
    <property type="evidence" value="ECO:0007669"/>
    <property type="project" value="TreeGrafter"/>
</dbReference>
<protein>
    <recommendedName>
        <fullName evidence="19">Bifunctional NAD(P)H-hydrate repair enzyme</fullName>
    </recommendedName>
    <alternativeName>
        <fullName evidence="19">Nicotinamide nucleotide repair protein</fullName>
    </alternativeName>
    <domain>
        <recommendedName>
            <fullName evidence="19">ADP-dependent (S)-NAD(P)H-hydrate dehydratase</fullName>
            <ecNumber evidence="19">4.2.1.136</ecNumber>
        </recommendedName>
        <alternativeName>
            <fullName evidence="19">ADP-dependent NAD(P)HX dehydratase</fullName>
        </alternativeName>
    </domain>
    <domain>
        <recommendedName>
            <fullName evidence="19">NAD(P)H-hydrate epimerase</fullName>
            <ecNumber evidence="19">5.1.99.6</ecNumber>
        </recommendedName>
    </domain>
</protein>
<dbReference type="GO" id="GO:0052856">
    <property type="term" value="F:NAD(P)HX epimerase activity"/>
    <property type="evidence" value="ECO:0007669"/>
    <property type="project" value="UniProtKB-UniRule"/>
</dbReference>
<evidence type="ECO:0000256" key="5">
    <source>
        <dbReference type="ARBA" id="ARBA00022723"/>
    </source>
</evidence>
<dbReference type="GO" id="GO:0052855">
    <property type="term" value="F:ADP-dependent NAD(P)H-hydrate dehydratase activity"/>
    <property type="evidence" value="ECO:0007669"/>
    <property type="project" value="UniProtKB-UniRule"/>
</dbReference>
<evidence type="ECO:0000256" key="19">
    <source>
        <dbReference type="PIRNR" id="PIRNR017184"/>
    </source>
</evidence>
<dbReference type="PIRSF" id="PIRSF017184">
    <property type="entry name" value="Nnr"/>
    <property type="match status" value="1"/>
</dbReference>
<accession>M7XR27</accession>
<dbReference type="HAMAP" id="MF_01965">
    <property type="entry name" value="NADHX_dehydratase"/>
    <property type="match status" value="1"/>
</dbReference>
<keyword evidence="10 17" id="KW-0520">NAD</keyword>
<comment type="catalytic activity">
    <reaction evidence="2 18 19">
        <text>(6R)-NADPHX = (6S)-NADPHX</text>
        <dbReference type="Rhea" id="RHEA:32227"/>
        <dbReference type="ChEBI" id="CHEBI:64076"/>
        <dbReference type="ChEBI" id="CHEBI:64077"/>
        <dbReference type="EC" id="5.1.99.6"/>
    </reaction>
</comment>
<dbReference type="InterPro" id="IPR029056">
    <property type="entry name" value="Ribokinase-like"/>
</dbReference>
<feature type="binding site" evidence="17">
    <location>
        <position position="365"/>
    </location>
    <ligand>
        <name>(6S)-NADPHX</name>
        <dbReference type="ChEBI" id="CHEBI:64076"/>
    </ligand>
</feature>
<feature type="binding site" evidence="18">
    <location>
        <begin position="128"/>
        <end position="134"/>
    </location>
    <ligand>
        <name>(6S)-NADPHX</name>
        <dbReference type="ChEBI" id="CHEBI:64076"/>
    </ligand>
</feature>
<feature type="binding site" evidence="17">
    <location>
        <begin position="400"/>
        <end position="404"/>
    </location>
    <ligand>
        <name>AMP</name>
        <dbReference type="ChEBI" id="CHEBI:456215"/>
    </ligand>
</feature>
<dbReference type="NCBIfam" id="TIGR00197">
    <property type="entry name" value="yjeF_nterm"/>
    <property type="match status" value="1"/>
</dbReference>
<evidence type="ECO:0000256" key="12">
    <source>
        <dbReference type="ARBA" id="ARBA00023239"/>
    </source>
</evidence>
<evidence type="ECO:0000259" key="21">
    <source>
        <dbReference type="PROSITE" id="PS51385"/>
    </source>
</evidence>
<keyword evidence="11 18" id="KW-0413">Isomerase</keyword>
<evidence type="ECO:0000256" key="3">
    <source>
        <dbReference type="ARBA" id="ARBA00006001"/>
    </source>
</evidence>
<comment type="catalytic activity">
    <reaction evidence="16 17 19">
        <text>(6S)-NADPHX + ADP = AMP + phosphate + NADPH + H(+)</text>
        <dbReference type="Rhea" id="RHEA:32235"/>
        <dbReference type="ChEBI" id="CHEBI:15378"/>
        <dbReference type="ChEBI" id="CHEBI:43474"/>
        <dbReference type="ChEBI" id="CHEBI:57783"/>
        <dbReference type="ChEBI" id="CHEBI:64076"/>
        <dbReference type="ChEBI" id="CHEBI:456215"/>
        <dbReference type="ChEBI" id="CHEBI:456216"/>
        <dbReference type="EC" id="4.2.1.136"/>
    </reaction>
</comment>
<evidence type="ECO:0000256" key="15">
    <source>
        <dbReference type="ARBA" id="ARBA00048238"/>
    </source>
</evidence>
<dbReference type="GO" id="GO:0046496">
    <property type="term" value="P:nicotinamide nucleotide metabolic process"/>
    <property type="evidence" value="ECO:0007669"/>
    <property type="project" value="UniProtKB-UniRule"/>
</dbReference>
<dbReference type="SUPFAM" id="SSF64153">
    <property type="entry name" value="YjeF N-terminal domain-like"/>
    <property type="match status" value="1"/>
</dbReference>
<keyword evidence="8 17" id="KW-0521">NADP</keyword>
<dbReference type="SUPFAM" id="SSF53613">
    <property type="entry name" value="Ribokinase-like"/>
    <property type="match status" value="1"/>
</dbReference>
<evidence type="ECO:0000256" key="11">
    <source>
        <dbReference type="ARBA" id="ARBA00023235"/>
    </source>
</evidence>
<dbReference type="eggNOG" id="COG0062">
    <property type="taxonomic scope" value="Bacteria"/>
</dbReference>
<evidence type="ECO:0000313" key="23">
    <source>
        <dbReference type="Proteomes" id="UP000010953"/>
    </source>
</evidence>
<comment type="similarity">
    <text evidence="17">Belongs to the NnrD/CARKD family.</text>
</comment>
<comment type="function">
    <text evidence="17">Catalyzes the dehydration of the S-form of NAD(P)HX at the expense of ADP, which is converted to AMP. Together with NAD(P)HX epimerase, which catalyzes the epimerization of the S- and R-forms, the enzyme allows the repair of both epimers of NAD(P)HX, a damaged form of NAD(P)H that is a result of enzymatic or heat-dependent hydration.</text>
</comment>
<dbReference type="CDD" id="cd01171">
    <property type="entry name" value="YXKO-related"/>
    <property type="match status" value="1"/>
</dbReference>
<evidence type="ECO:0000256" key="8">
    <source>
        <dbReference type="ARBA" id="ARBA00022857"/>
    </source>
</evidence>
<dbReference type="EMBL" id="AMZY02000024">
    <property type="protein sequence ID" value="EMS31017.1"/>
    <property type="molecule type" value="Genomic_DNA"/>
</dbReference>
<proteinExistence type="inferred from homology"/>
<comment type="similarity">
    <text evidence="18">Belongs to the NnrE/AIBP family.</text>
</comment>
<dbReference type="Pfam" id="PF03853">
    <property type="entry name" value="YjeF_N"/>
    <property type="match status" value="1"/>
</dbReference>
<feature type="domain" description="YjeF N-terminal" evidence="21">
    <location>
        <begin position="10"/>
        <end position="213"/>
    </location>
</feature>
<comment type="cofactor">
    <cofactor evidence="18 19">
        <name>K(+)</name>
        <dbReference type="ChEBI" id="CHEBI:29103"/>
    </cofactor>
    <text evidence="18 19">Binds 1 potassium ion per subunit.</text>
</comment>
<feature type="binding site" evidence="17">
    <location>
        <position position="315"/>
    </location>
    <ligand>
        <name>(6S)-NADPHX</name>
        <dbReference type="ChEBI" id="CHEBI:64076"/>
    </ligand>
</feature>
<comment type="similarity">
    <text evidence="3 19">In the N-terminal section; belongs to the NnrE/AIBP family.</text>
</comment>
<evidence type="ECO:0000256" key="2">
    <source>
        <dbReference type="ARBA" id="ARBA00000909"/>
    </source>
</evidence>
<dbReference type="OrthoDB" id="9806925at2"/>
<evidence type="ECO:0000256" key="6">
    <source>
        <dbReference type="ARBA" id="ARBA00022741"/>
    </source>
</evidence>
<evidence type="ECO:0000256" key="1">
    <source>
        <dbReference type="ARBA" id="ARBA00000013"/>
    </source>
</evidence>
<organism evidence="22 23">
    <name type="scientific">Mariniradius saccharolyticus AK6</name>
    <dbReference type="NCBI Taxonomy" id="1239962"/>
    <lineage>
        <taxon>Bacteria</taxon>
        <taxon>Pseudomonadati</taxon>
        <taxon>Bacteroidota</taxon>
        <taxon>Cytophagia</taxon>
        <taxon>Cytophagales</taxon>
        <taxon>Cyclobacteriaceae</taxon>
        <taxon>Mariniradius</taxon>
    </lineage>
</organism>
<feature type="binding site" evidence="17">
    <location>
        <position position="429"/>
    </location>
    <ligand>
        <name>AMP</name>
        <dbReference type="ChEBI" id="CHEBI:456215"/>
    </ligand>
</feature>
<comment type="cofactor">
    <cofactor evidence="17">
        <name>Mg(2+)</name>
        <dbReference type="ChEBI" id="CHEBI:18420"/>
    </cofactor>
</comment>
<dbReference type="InterPro" id="IPR030677">
    <property type="entry name" value="Nnr"/>
</dbReference>
<dbReference type="STRING" id="1239962.C943_02713"/>
<evidence type="ECO:0000313" key="22">
    <source>
        <dbReference type="EMBL" id="EMS31017.1"/>
    </source>
</evidence>
<comment type="function">
    <text evidence="18">Catalyzes the epimerization of the S- and R-forms of NAD(P)HX, a damaged form of NAD(P)H that is a result of enzymatic or heat-dependent hydration. This is a prerequisite for the S-specific NAD(P)H-hydrate dehydratase to allow the repair of both epimers of NAD(P)HX.</text>
</comment>
<dbReference type="Pfam" id="PF01256">
    <property type="entry name" value="Carb_kinase"/>
    <property type="match status" value="1"/>
</dbReference>
<dbReference type="NCBIfam" id="TIGR00196">
    <property type="entry name" value="yjeF_cterm"/>
    <property type="match status" value="1"/>
</dbReference>
<dbReference type="AlphaFoldDB" id="M7XR27"/>
<dbReference type="PROSITE" id="PS51385">
    <property type="entry name" value="YJEF_N"/>
    <property type="match status" value="1"/>
</dbReference>
<dbReference type="EC" id="5.1.99.6" evidence="19"/>
<evidence type="ECO:0000256" key="10">
    <source>
        <dbReference type="ARBA" id="ARBA00023027"/>
    </source>
</evidence>
<dbReference type="Proteomes" id="UP000010953">
    <property type="component" value="Unassembled WGS sequence"/>
</dbReference>
<reference evidence="22" key="1">
    <citation type="submission" date="2013-01" db="EMBL/GenBank/DDBJ databases">
        <title>Genome assembly of Mariniradius saccharolyticus AK6.</title>
        <authorList>
            <person name="Vaidya B."/>
            <person name="Khatri I."/>
            <person name="Tanuku N.R.S."/>
            <person name="Subramanian S."/>
            <person name="Pinnaka A."/>
        </authorList>
    </citation>
    <scope>NUCLEOTIDE SEQUENCE [LARGE SCALE GENOMIC DNA]</scope>
    <source>
        <strain evidence="22">AK6</strain>
    </source>
</reference>
<comment type="caution">
    <text evidence="17">Lacks conserved residue(s) required for the propagation of feature annotation.</text>
</comment>
<evidence type="ECO:0000256" key="4">
    <source>
        <dbReference type="ARBA" id="ARBA00009524"/>
    </source>
</evidence>
<evidence type="ECO:0000256" key="9">
    <source>
        <dbReference type="ARBA" id="ARBA00022958"/>
    </source>
</evidence>
<comment type="subunit">
    <text evidence="17">Homotetramer.</text>
</comment>
<evidence type="ECO:0000259" key="20">
    <source>
        <dbReference type="PROSITE" id="PS51383"/>
    </source>
</evidence>
<name>M7XR27_9BACT</name>
<evidence type="ECO:0000256" key="17">
    <source>
        <dbReference type="HAMAP-Rule" id="MF_01965"/>
    </source>
</evidence>
<feature type="binding site" evidence="18">
    <location>
        <position position="160"/>
    </location>
    <ligand>
        <name>K(+)</name>
        <dbReference type="ChEBI" id="CHEBI:29103"/>
    </ligand>
</feature>
<dbReference type="InParanoid" id="M7XR27"/>
<dbReference type="GO" id="GO:0005524">
    <property type="term" value="F:ATP binding"/>
    <property type="evidence" value="ECO:0007669"/>
    <property type="project" value="UniProtKB-UniRule"/>
</dbReference>
<dbReference type="Gene3D" id="3.40.50.10260">
    <property type="entry name" value="YjeF N-terminal domain"/>
    <property type="match status" value="1"/>
</dbReference>
<feature type="binding site" evidence="18">
    <location>
        <begin position="59"/>
        <end position="63"/>
    </location>
    <ligand>
        <name>(6S)-NADPHX</name>
        <dbReference type="ChEBI" id="CHEBI:64076"/>
    </ligand>
</feature>
<dbReference type="RefSeq" id="WP_008631751.1">
    <property type="nucleotide sequence ID" value="NZ_AMZY02000024.1"/>
</dbReference>
<comment type="caution">
    <text evidence="22">The sequence shown here is derived from an EMBL/GenBank/DDBJ whole genome shotgun (WGS) entry which is preliminary data.</text>
</comment>
<keyword evidence="12 17" id="KW-0456">Lyase</keyword>
<keyword evidence="5 18" id="KW-0479">Metal-binding</keyword>
<comment type="catalytic activity">
    <reaction evidence="1 18 19">
        <text>(6R)-NADHX = (6S)-NADHX</text>
        <dbReference type="Rhea" id="RHEA:32215"/>
        <dbReference type="ChEBI" id="CHEBI:64074"/>
        <dbReference type="ChEBI" id="CHEBI:64075"/>
        <dbReference type="EC" id="5.1.99.6"/>
    </reaction>
</comment>
<evidence type="ECO:0000256" key="14">
    <source>
        <dbReference type="ARBA" id="ARBA00025153"/>
    </source>
</evidence>
<keyword evidence="7 17" id="KW-0067">ATP-binding</keyword>
<keyword evidence="6 17" id="KW-0547">Nucleotide-binding</keyword>
<sequence length="491" mass="53921">MLNILSGTQVKVLDRAYISSENIESWQLMERAANQFADWLVQHFPDFGREVIIFCGPGNNGGDGLAIARLISETYKRVMVVFFEESEKSSADYQINWSRLPNSVSRVFWRDFQSGTVQNPIVIDGIFGVGINRPVEGVFLEGIRIINRMSGDKIAIDVPSGIPADDCLKGEAVKADYTVTFQFPKLSLLFPEHAAFVGKMLLKDIGIPEQFLGGMSEGRLYVQYKDIPSMHRRFHQFSHKGDFGRVLLIGGKTGKVGSMVLAAKATLRTGSGLVFVSVPSSEKQILQISVPEAMVADNSELRDLSKYDAIGIGPGWGLDIDPDYFAEILRSVKRPVVIDADGLNLLAKYPHLFDFVPSGSILTPHLKEFERIVGGVACHRDRLEKAREFAQKQQIYIVLKGAYTSISCPDGSQYFNSSGNKFMATAGSGDVLTGVLSSFLGQGYHPKQAALCGVFHHGMAGDLAGAKKNRGLIASDIIESIPETFVQMKLQ</sequence>
<dbReference type="FunCoup" id="M7XR27">
    <property type="interactions" value="135"/>
</dbReference>
<dbReference type="GO" id="GO:0046872">
    <property type="term" value="F:metal ion binding"/>
    <property type="evidence" value="ECO:0007669"/>
    <property type="project" value="UniProtKB-UniRule"/>
</dbReference>
<evidence type="ECO:0000256" key="16">
    <source>
        <dbReference type="ARBA" id="ARBA00049209"/>
    </source>
</evidence>
<feature type="binding site" evidence="17">
    <location>
        <position position="430"/>
    </location>
    <ligand>
        <name>(6S)-NADPHX</name>
        <dbReference type="ChEBI" id="CHEBI:64076"/>
    </ligand>
</feature>
<evidence type="ECO:0000256" key="18">
    <source>
        <dbReference type="HAMAP-Rule" id="MF_01966"/>
    </source>
</evidence>
<dbReference type="InterPro" id="IPR036652">
    <property type="entry name" value="YjeF_N_dom_sf"/>
</dbReference>
<dbReference type="Gene3D" id="3.40.1190.20">
    <property type="match status" value="1"/>
</dbReference>
<evidence type="ECO:0000256" key="7">
    <source>
        <dbReference type="ARBA" id="ARBA00022840"/>
    </source>
</evidence>
<dbReference type="eggNOG" id="COG0063">
    <property type="taxonomic scope" value="Bacteria"/>
</dbReference>
<comment type="similarity">
    <text evidence="4 19">In the C-terminal section; belongs to the NnrD/CARKD family.</text>
</comment>